<protein>
    <recommendedName>
        <fullName evidence="4">Helix-turn-helix domain-containing protein</fullName>
    </recommendedName>
</protein>
<dbReference type="Pfam" id="PF13730">
    <property type="entry name" value="HTH_36"/>
    <property type="match status" value="1"/>
</dbReference>
<feature type="compositionally biased region" description="Polar residues" evidence="1">
    <location>
        <begin position="142"/>
        <end position="154"/>
    </location>
</feature>
<feature type="compositionally biased region" description="Basic and acidic residues" evidence="1">
    <location>
        <begin position="130"/>
        <end position="141"/>
    </location>
</feature>
<reference evidence="2 3" key="1">
    <citation type="submission" date="2015-05" db="EMBL/GenBank/DDBJ databases">
        <title>Genome sequence of Mycobacterium senegalense.</title>
        <authorList>
            <person name="Greninger A.L."/>
            <person name="Miller S."/>
        </authorList>
    </citation>
    <scope>NUCLEOTIDE SEQUENCE [LARGE SCALE GENOMIC DNA]</scope>
    <source>
        <strain evidence="2 3">CK2</strain>
    </source>
</reference>
<proteinExistence type="predicted"/>
<feature type="compositionally biased region" description="Basic and acidic residues" evidence="1">
    <location>
        <begin position="212"/>
        <end position="221"/>
    </location>
</feature>
<gene>
    <name evidence="2" type="ORF">ABW05_24925</name>
</gene>
<evidence type="ECO:0000313" key="2">
    <source>
        <dbReference type="EMBL" id="KLO54223.1"/>
    </source>
</evidence>
<accession>A0ABR5G202</accession>
<dbReference type="Proteomes" id="UP000036499">
    <property type="component" value="Unassembled WGS sequence"/>
</dbReference>
<name>A0ABR5G202_9MYCO</name>
<dbReference type="EMBL" id="LDPU01000001">
    <property type="protein sequence ID" value="KLO54223.1"/>
    <property type="molecule type" value="Genomic_DNA"/>
</dbReference>
<evidence type="ECO:0000256" key="1">
    <source>
        <dbReference type="SAM" id="MobiDB-lite"/>
    </source>
</evidence>
<sequence length="237" mass="25355">MPEFTGKFDFYRALAGADLTDAEFRLLVLMANYADGTTGKRIRQSFGNLAADLGKNVKTVKRTVPRLIAKDWLYLVEKRPGTSDEYGLSVPTGDTQMSPVTSEDRGHSDVPTTGDISEGGGDTQMSPHRGHPDVPRSDQIRSLDQTSDQETPTGSLAVAVEHPTAEGQPSGAEPEEWRPEGLSEPASAGSSAVRMHGLGDPFASQPAWLADSRQHAERAAEYLEPATAGGPPAPAWD</sequence>
<dbReference type="RefSeq" id="WP_047041056.1">
    <property type="nucleotide sequence ID" value="NZ_LDCO01000063.1"/>
</dbReference>
<feature type="region of interest" description="Disordered" evidence="1">
    <location>
        <begin position="83"/>
        <end position="237"/>
    </location>
</feature>
<evidence type="ECO:0000313" key="3">
    <source>
        <dbReference type="Proteomes" id="UP000036499"/>
    </source>
</evidence>
<evidence type="ECO:0008006" key="4">
    <source>
        <dbReference type="Google" id="ProtNLM"/>
    </source>
</evidence>
<keyword evidence="3" id="KW-1185">Reference proteome</keyword>
<feature type="compositionally biased region" description="Polar residues" evidence="1">
    <location>
        <begin position="92"/>
        <end position="101"/>
    </location>
</feature>
<comment type="caution">
    <text evidence="2">The sequence shown here is derived from an EMBL/GenBank/DDBJ whole genome shotgun (WGS) entry which is preliminary data.</text>
</comment>
<organism evidence="2 3">
    <name type="scientific">Mycolicibacterium senegalense</name>
    <dbReference type="NCBI Taxonomy" id="1796"/>
    <lineage>
        <taxon>Bacteria</taxon>
        <taxon>Bacillati</taxon>
        <taxon>Actinomycetota</taxon>
        <taxon>Actinomycetes</taxon>
        <taxon>Mycobacteriales</taxon>
        <taxon>Mycobacteriaceae</taxon>
        <taxon>Mycolicibacterium</taxon>
    </lineage>
</organism>